<keyword evidence="2 5" id="KW-0812">Transmembrane</keyword>
<dbReference type="STRING" id="1817768.A3A87_05180"/>
<comment type="subcellular location">
    <subcellularLocation>
        <location evidence="1">Endomembrane system</location>
        <topology evidence="1">Multi-pass membrane protein</topology>
    </subcellularLocation>
</comment>
<protein>
    <recommendedName>
        <fullName evidence="8">Isoprenylcysteine carboxylmethyltransferase family protein</fullName>
    </recommendedName>
</protein>
<dbReference type="GO" id="GO:0016740">
    <property type="term" value="F:transferase activity"/>
    <property type="evidence" value="ECO:0007669"/>
    <property type="project" value="UniProtKB-ARBA"/>
</dbReference>
<dbReference type="EMBL" id="MFTC01000094">
    <property type="protein sequence ID" value="OGI49604.1"/>
    <property type="molecule type" value="Genomic_DNA"/>
</dbReference>
<evidence type="ECO:0000256" key="5">
    <source>
        <dbReference type="SAM" id="Phobius"/>
    </source>
</evidence>
<dbReference type="Pfam" id="PF04191">
    <property type="entry name" value="PEMT"/>
    <property type="match status" value="1"/>
</dbReference>
<feature type="transmembrane region" description="Helical" evidence="5">
    <location>
        <begin position="45"/>
        <end position="73"/>
    </location>
</feature>
<keyword evidence="3 5" id="KW-1133">Transmembrane helix</keyword>
<feature type="transmembrane region" description="Helical" evidence="5">
    <location>
        <begin position="12"/>
        <end position="33"/>
    </location>
</feature>
<evidence type="ECO:0000313" key="6">
    <source>
        <dbReference type="EMBL" id="OGI49604.1"/>
    </source>
</evidence>
<evidence type="ECO:0000256" key="3">
    <source>
        <dbReference type="ARBA" id="ARBA00022989"/>
    </source>
</evidence>
<dbReference type="InterPro" id="IPR007318">
    <property type="entry name" value="Phopholipid_MeTrfase"/>
</dbReference>
<keyword evidence="4 5" id="KW-0472">Membrane</keyword>
<dbReference type="GO" id="GO:0012505">
    <property type="term" value="C:endomembrane system"/>
    <property type="evidence" value="ECO:0007669"/>
    <property type="project" value="UniProtKB-SubCell"/>
</dbReference>
<comment type="caution">
    <text evidence="6">The sequence shown here is derived from an EMBL/GenBank/DDBJ whole genome shotgun (WGS) entry which is preliminary data.</text>
</comment>
<evidence type="ECO:0008006" key="8">
    <source>
        <dbReference type="Google" id="ProtNLM"/>
    </source>
</evidence>
<reference evidence="6 7" key="1">
    <citation type="journal article" date="2016" name="Nat. Commun.">
        <title>Thousands of microbial genomes shed light on interconnected biogeochemical processes in an aquifer system.</title>
        <authorList>
            <person name="Anantharaman K."/>
            <person name="Brown C.T."/>
            <person name="Hug L.A."/>
            <person name="Sharon I."/>
            <person name="Castelle C.J."/>
            <person name="Probst A.J."/>
            <person name="Thomas B.C."/>
            <person name="Singh A."/>
            <person name="Wilkins M.J."/>
            <person name="Karaoz U."/>
            <person name="Brodie E.L."/>
            <person name="Williams K.H."/>
            <person name="Hubbard S.S."/>
            <person name="Banfield J.F."/>
        </authorList>
    </citation>
    <scope>NUCLEOTIDE SEQUENCE [LARGE SCALE GENOMIC DNA]</scope>
</reference>
<proteinExistence type="predicted"/>
<organism evidence="6 7">
    <name type="scientific">Candidatus Muproteobacteria bacterium RIFCSPLOWO2_01_FULL_60_18</name>
    <dbReference type="NCBI Taxonomy" id="1817768"/>
    <lineage>
        <taxon>Bacteria</taxon>
        <taxon>Pseudomonadati</taxon>
        <taxon>Pseudomonadota</taxon>
        <taxon>Candidatus Muproteobacteria</taxon>
    </lineage>
</organism>
<sequence length="159" mass="18037">MMQEKKSFVVRGGIWVLAQVPVMLAAFTLPLWFGAGHFAPRHPLAIVGVAVTLFGVSLAVWGLTSLGDALTPFPKPLYDASLHRQGAYRFMRHLIYAGLILASLGWALWWLSVIGLLYVVAMAIFFDRKAVYEEIWLRKKYRSYADYARRVKKFIPGVY</sequence>
<dbReference type="PANTHER" id="PTHR12714:SF24">
    <property type="entry name" value="SLR1182 PROTEIN"/>
    <property type="match status" value="1"/>
</dbReference>
<accession>A0A1F6TWS6</accession>
<evidence type="ECO:0000256" key="1">
    <source>
        <dbReference type="ARBA" id="ARBA00004127"/>
    </source>
</evidence>
<name>A0A1F6TWS6_9PROT</name>
<evidence type="ECO:0000256" key="2">
    <source>
        <dbReference type="ARBA" id="ARBA00022692"/>
    </source>
</evidence>
<dbReference type="Gene3D" id="1.20.120.1630">
    <property type="match status" value="1"/>
</dbReference>
<dbReference type="PANTHER" id="PTHR12714">
    <property type="entry name" value="PROTEIN-S ISOPRENYLCYSTEINE O-METHYLTRANSFERASE"/>
    <property type="match status" value="1"/>
</dbReference>
<feature type="transmembrane region" description="Helical" evidence="5">
    <location>
        <begin position="94"/>
        <end position="126"/>
    </location>
</feature>
<evidence type="ECO:0000313" key="7">
    <source>
        <dbReference type="Proteomes" id="UP000179037"/>
    </source>
</evidence>
<evidence type="ECO:0000256" key="4">
    <source>
        <dbReference type="ARBA" id="ARBA00023136"/>
    </source>
</evidence>
<dbReference type="AlphaFoldDB" id="A0A1F6TWS6"/>
<dbReference type="Proteomes" id="UP000179037">
    <property type="component" value="Unassembled WGS sequence"/>
</dbReference>
<gene>
    <name evidence="6" type="ORF">A3A87_05180</name>
</gene>